<proteinExistence type="predicted"/>
<keyword evidence="2" id="KW-1185">Reference proteome</keyword>
<comment type="caution">
    <text evidence="1">The sequence shown here is derived from an EMBL/GenBank/DDBJ whole genome shotgun (WGS) entry which is preliminary data.</text>
</comment>
<feature type="non-terminal residue" evidence="1">
    <location>
        <position position="1"/>
    </location>
</feature>
<reference evidence="1" key="2">
    <citation type="submission" date="2023-05" db="EMBL/GenBank/DDBJ databases">
        <authorList>
            <consortium name="Lawrence Berkeley National Laboratory"/>
            <person name="Steindorff A."/>
            <person name="Hensen N."/>
            <person name="Bonometti L."/>
            <person name="Westerberg I."/>
            <person name="Brannstrom I.O."/>
            <person name="Guillou S."/>
            <person name="Cros-Aarteil S."/>
            <person name="Calhoun S."/>
            <person name="Haridas S."/>
            <person name="Kuo A."/>
            <person name="Mondo S."/>
            <person name="Pangilinan J."/>
            <person name="Riley R."/>
            <person name="Labutti K."/>
            <person name="Andreopoulos B."/>
            <person name="Lipzen A."/>
            <person name="Chen C."/>
            <person name="Yanf M."/>
            <person name="Daum C."/>
            <person name="Ng V."/>
            <person name="Clum A."/>
            <person name="Ohm R."/>
            <person name="Martin F."/>
            <person name="Silar P."/>
            <person name="Natvig D."/>
            <person name="Lalanne C."/>
            <person name="Gautier V."/>
            <person name="Ament-Velasquez S.L."/>
            <person name="Kruys A."/>
            <person name="Hutchinson M.I."/>
            <person name="Powell A.J."/>
            <person name="Barry K."/>
            <person name="Miller A.N."/>
            <person name="Grigoriev I.V."/>
            <person name="Debuchy R."/>
            <person name="Gladieux P."/>
            <person name="Thoren M.H."/>
            <person name="Johannesson H."/>
        </authorList>
    </citation>
    <scope>NUCLEOTIDE SEQUENCE</scope>
    <source>
        <strain evidence="1">PSN293</strain>
    </source>
</reference>
<reference evidence="1" key="1">
    <citation type="journal article" date="2023" name="Mol. Phylogenet. Evol.">
        <title>Genome-scale phylogeny and comparative genomics of the fungal order Sordariales.</title>
        <authorList>
            <person name="Hensen N."/>
            <person name="Bonometti L."/>
            <person name="Westerberg I."/>
            <person name="Brannstrom I.O."/>
            <person name="Guillou S."/>
            <person name="Cros-Aarteil S."/>
            <person name="Calhoun S."/>
            <person name="Haridas S."/>
            <person name="Kuo A."/>
            <person name="Mondo S."/>
            <person name="Pangilinan J."/>
            <person name="Riley R."/>
            <person name="LaButti K."/>
            <person name="Andreopoulos B."/>
            <person name="Lipzen A."/>
            <person name="Chen C."/>
            <person name="Yan M."/>
            <person name="Daum C."/>
            <person name="Ng V."/>
            <person name="Clum A."/>
            <person name="Steindorff A."/>
            <person name="Ohm R.A."/>
            <person name="Martin F."/>
            <person name="Silar P."/>
            <person name="Natvig D.O."/>
            <person name="Lalanne C."/>
            <person name="Gautier V."/>
            <person name="Ament-Velasquez S.L."/>
            <person name="Kruys A."/>
            <person name="Hutchinson M.I."/>
            <person name="Powell A.J."/>
            <person name="Barry K."/>
            <person name="Miller A.N."/>
            <person name="Grigoriev I.V."/>
            <person name="Debuchy R."/>
            <person name="Gladieux P."/>
            <person name="Hiltunen Thoren M."/>
            <person name="Johannesson H."/>
        </authorList>
    </citation>
    <scope>NUCLEOTIDE SEQUENCE</scope>
    <source>
        <strain evidence="1">PSN293</strain>
    </source>
</reference>
<name>A0AAN6XSH4_9PEZI</name>
<dbReference type="AlphaFoldDB" id="A0AAN6XSH4"/>
<dbReference type="EMBL" id="MU858498">
    <property type="protein sequence ID" value="KAK4206133.1"/>
    <property type="molecule type" value="Genomic_DNA"/>
</dbReference>
<sequence>SRDTAPLLHLFYLPGLKRLSMHMHLDPVADFPWPDASPPCAARLEYLSIIQPHELHLGPILSSTPNLQTLHWNRGCEPDSGPWPSVNLQHLSTALGQVKKTLKELRIRAYNPPTPGSRSLAAFQVPLHSLSLVEFDKITVLEVPITFVMGYPSRDIQMNHFPPNLQRLAITTDSSPNLGRRLLDIESPGIEPDVKIVYGNAMRRWLDADAKRETPHLKKVTFLMLVSQPPFASETSEEWRKLRKTITLIDIEIIYVNDDYYGPMVTTEPEKSGNRRGRCIPRFRQRRTYLPSR</sequence>
<dbReference type="Proteomes" id="UP001301769">
    <property type="component" value="Unassembled WGS sequence"/>
</dbReference>
<organism evidence="1 2">
    <name type="scientific">Rhypophila decipiens</name>
    <dbReference type="NCBI Taxonomy" id="261697"/>
    <lineage>
        <taxon>Eukaryota</taxon>
        <taxon>Fungi</taxon>
        <taxon>Dikarya</taxon>
        <taxon>Ascomycota</taxon>
        <taxon>Pezizomycotina</taxon>
        <taxon>Sordariomycetes</taxon>
        <taxon>Sordariomycetidae</taxon>
        <taxon>Sordariales</taxon>
        <taxon>Naviculisporaceae</taxon>
        <taxon>Rhypophila</taxon>
    </lineage>
</organism>
<accession>A0AAN6XSH4</accession>
<evidence type="ECO:0000313" key="2">
    <source>
        <dbReference type="Proteomes" id="UP001301769"/>
    </source>
</evidence>
<evidence type="ECO:0000313" key="1">
    <source>
        <dbReference type="EMBL" id="KAK4206133.1"/>
    </source>
</evidence>
<gene>
    <name evidence="1" type="ORF">QBC37DRAFT_301410</name>
</gene>
<protein>
    <submittedName>
        <fullName evidence="1">Uncharacterized protein</fullName>
    </submittedName>
</protein>